<dbReference type="SUPFAM" id="SSF117892">
    <property type="entry name" value="Band 7/SPFH domain"/>
    <property type="match status" value="1"/>
</dbReference>
<evidence type="ECO:0000313" key="3">
    <source>
        <dbReference type="EMBL" id="PKQ69964.1"/>
    </source>
</evidence>
<feature type="domain" description="Band 7" evidence="2">
    <location>
        <begin position="15"/>
        <end position="177"/>
    </location>
</feature>
<reference evidence="3 4" key="1">
    <citation type="submission" date="2017-06" db="EMBL/GenBank/DDBJ databases">
        <title>Raineya orbicola gen. nov., sp. nov. a slightly thermophilic bacterium of the phylum Bacteroidetes and the description of Raineyaceae fam. nov.</title>
        <authorList>
            <person name="Albuquerque L."/>
            <person name="Polonia A.R.M."/>
            <person name="Barroso C."/>
            <person name="Froufe H.J.C."/>
            <person name="Lage O."/>
            <person name="Lobo-Da-Cunha A."/>
            <person name="Egas C."/>
            <person name="Da Costa M.S."/>
        </authorList>
    </citation>
    <scope>NUCLEOTIDE SEQUENCE [LARGE SCALE GENOMIC DNA]</scope>
    <source>
        <strain evidence="3 4">SPSPC-11</strain>
    </source>
</reference>
<evidence type="ECO:0000259" key="2">
    <source>
        <dbReference type="SMART" id="SM00244"/>
    </source>
</evidence>
<dbReference type="Gene3D" id="3.30.479.30">
    <property type="entry name" value="Band 7 domain"/>
    <property type="match status" value="1"/>
</dbReference>
<evidence type="ECO:0000256" key="1">
    <source>
        <dbReference type="ARBA" id="ARBA00004167"/>
    </source>
</evidence>
<dbReference type="PANTHER" id="PTHR23222:SF0">
    <property type="entry name" value="PROHIBITIN 1"/>
    <property type="match status" value="1"/>
</dbReference>
<sequence length="269" mass="30770">MKQFFLIFLSFSFLSACVTIRQDEVGYRRRFGKLREKTLNSGFYLINPFTTTMIKVPTRTTNLTVTADLPTKEGLTVKTEVTLLYRVQPNKIVSILKEIGKNYENNLVAPAFRSAIRDVSARFFAKDLHTAERATIEQTIAADLDKFLKDKGFVIEAVLLKSIKLPERLVEAIEAKLQAEQEAQRMQFVLEQEKLEAQRRIIEAQGTRDAQKILAEGLNPLVLQFQYIQAWRELAKSPNTKVIITDGQMPYMLNEEQNSVSPLITPKKK</sequence>
<dbReference type="AlphaFoldDB" id="A0A2N3II35"/>
<dbReference type="InterPro" id="IPR000163">
    <property type="entry name" value="Prohibitin"/>
</dbReference>
<protein>
    <submittedName>
        <fullName evidence="3">SPFH domain / Band 7 family</fullName>
    </submittedName>
</protein>
<dbReference type="InterPro" id="IPR036013">
    <property type="entry name" value="Band_7/SPFH_dom_sf"/>
</dbReference>
<accession>A0A2N3II35</accession>
<dbReference type="SMART" id="SM00244">
    <property type="entry name" value="PHB"/>
    <property type="match status" value="1"/>
</dbReference>
<proteinExistence type="predicted"/>
<dbReference type="PRINTS" id="PR00679">
    <property type="entry name" value="PROHIBITIN"/>
</dbReference>
<evidence type="ECO:0000313" key="4">
    <source>
        <dbReference type="Proteomes" id="UP000233387"/>
    </source>
</evidence>
<dbReference type="PANTHER" id="PTHR23222">
    <property type="entry name" value="PROHIBITIN"/>
    <property type="match status" value="1"/>
</dbReference>
<dbReference type="InterPro" id="IPR001107">
    <property type="entry name" value="Band_7"/>
</dbReference>
<gene>
    <name evidence="3" type="ORF">Rain11_1029</name>
</gene>
<keyword evidence="4" id="KW-1185">Reference proteome</keyword>
<dbReference type="GO" id="GO:0016020">
    <property type="term" value="C:membrane"/>
    <property type="evidence" value="ECO:0007669"/>
    <property type="project" value="UniProtKB-SubCell"/>
</dbReference>
<comment type="caution">
    <text evidence="3">The sequence shown here is derived from an EMBL/GenBank/DDBJ whole genome shotgun (WGS) entry which is preliminary data.</text>
</comment>
<dbReference type="OrthoDB" id="9792660at2"/>
<dbReference type="RefSeq" id="WP_101358296.1">
    <property type="nucleotide sequence ID" value="NZ_NKXO01000013.1"/>
</dbReference>
<organism evidence="3 4">
    <name type="scientific">Raineya orbicola</name>
    <dbReference type="NCBI Taxonomy" id="2016530"/>
    <lineage>
        <taxon>Bacteria</taxon>
        <taxon>Pseudomonadati</taxon>
        <taxon>Bacteroidota</taxon>
        <taxon>Cytophagia</taxon>
        <taxon>Cytophagales</taxon>
        <taxon>Raineyaceae</taxon>
        <taxon>Raineya</taxon>
    </lineage>
</organism>
<dbReference type="Pfam" id="PF01145">
    <property type="entry name" value="Band_7"/>
    <property type="match status" value="1"/>
</dbReference>
<name>A0A2N3II35_9BACT</name>
<dbReference type="EMBL" id="NKXO01000013">
    <property type="protein sequence ID" value="PKQ69964.1"/>
    <property type="molecule type" value="Genomic_DNA"/>
</dbReference>
<dbReference type="PROSITE" id="PS51257">
    <property type="entry name" value="PROKAR_LIPOPROTEIN"/>
    <property type="match status" value="1"/>
</dbReference>
<comment type="subcellular location">
    <subcellularLocation>
        <location evidence="1">Membrane</location>
        <topology evidence="1">Single-pass membrane protein</topology>
    </subcellularLocation>
</comment>
<dbReference type="Proteomes" id="UP000233387">
    <property type="component" value="Unassembled WGS sequence"/>
</dbReference>
<dbReference type="CDD" id="cd03401">
    <property type="entry name" value="SPFH_prohibitin"/>
    <property type="match status" value="1"/>
</dbReference>